<keyword evidence="8" id="KW-0238">DNA-binding</keyword>
<dbReference type="InterPro" id="IPR013083">
    <property type="entry name" value="Znf_RING/FYVE/PHD"/>
</dbReference>
<dbReference type="GO" id="GO:0061630">
    <property type="term" value="F:ubiquitin protein ligase activity"/>
    <property type="evidence" value="ECO:0007669"/>
    <property type="project" value="TreeGrafter"/>
</dbReference>
<dbReference type="FunFam" id="2.60.120.920:FF:000005">
    <property type="entry name" value="Putative E3 ubiquitin-protein ligase NEURL1B"/>
    <property type="match status" value="2"/>
</dbReference>
<dbReference type="InterPro" id="IPR001841">
    <property type="entry name" value="Znf_RING"/>
</dbReference>
<dbReference type="EnsemblMetazoa" id="ACHR007220-RA">
    <property type="protein sequence ID" value="ACHR007220-PA"/>
    <property type="gene ID" value="ACHR007220"/>
</dbReference>
<keyword evidence="3" id="KW-0479">Metal-binding</keyword>
<dbReference type="GO" id="GO:0003677">
    <property type="term" value="F:DNA binding"/>
    <property type="evidence" value="ECO:0007669"/>
    <property type="project" value="UniProtKB-KW"/>
</dbReference>
<dbReference type="InterPro" id="IPR043136">
    <property type="entry name" value="B30.2/SPRY_sf"/>
</dbReference>
<feature type="compositionally biased region" description="Low complexity" evidence="13">
    <location>
        <begin position="230"/>
        <end position="257"/>
    </location>
</feature>
<proteinExistence type="predicted"/>
<dbReference type="GO" id="GO:0007399">
    <property type="term" value="P:nervous system development"/>
    <property type="evidence" value="ECO:0007669"/>
    <property type="project" value="UniProtKB-KW"/>
</dbReference>
<feature type="domain" description="NHR" evidence="15">
    <location>
        <begin position="68"/>
        <end position="222"/>
    </location>
</feature>
<comment type="subcellular location">
    <subcellularLocation>
        <location evidence="1">Nucleus</location>
    </subcellularLocation>
</comment>
<dbReference type="PANTHER" id="PTHR12429:SF6">
    <property type="entry name" value="PROTEIN NEURALIZED"/>
    <property type="match status" value="1"/>
</dbReference>
<evidence type="ECO:0000256" key="1">
    <source>
        <dbReference type="ARBA" id="ARBA00004123"/>
    </source>
</evidence>
<accession>A0A182K8Y3</accession>
<dbReference type="VEuPathDB" id="VectorBase:ACHR007220"/>
<reference evidence="16" key="2">
    <citation type="submission" date="2020-05" db="UniProtKB">
        <authorList>
            <consortium name="EnsemblMetazoa"/>
        </authorList>
    </citation>
    <scope>IDENTIFICATION</scope>
    <source>
        <strain evidence="16">ACHKN1017</strain>
    </source>
</reference>
<dbReference type="FunFam" id="3.30.40.10:FF:000441">
    <property type="entry name" value="Neuralized, isoform B"/>
    <property type="match status" value="1"/>
</dbReference>
<dbReference type="PANTHER" id="PTHR12429">
    <property type="entry name" value="NEURALIZED"/>
    <property type="match status" value="1"/>
</dbReference>
<evidence type="ECO:0000259" key="14">
    <source>
        <dbReference type="PROSITE" id="PS50089"/>
    </source>
</evidence>
<evidence type="ECO:0000256" key="9">
    <source>
        <dbReference type="ARBA" id="ARBA00023242"/>
    </source>
</evidence>
<dbReference type="CDD" id="cd16647">
    <property type="entry name" value="mRING-HC-C3HC5_NEU1"/>
    <property type="match status" value="1"/>
</dbReference>
<dbReference type="Gene3D" id="3.30.40.10">
    <property type="entry name" value="Zinc/RING finger domain, C3HC4 (zinc finger)"/>
    <property type="match status" value="1"/>
</dbReference>
<dbReference type="InterPro" id="IPR037962">
    <property type="entry name" value="Neuralized"/>
</dbReference>
<dbReference type="GO" id="GO:0005634">
    <property type="term" value="C:nucleus"/>
    <property type="evidence" value="ECO:0007669"/>
    <property type="project" value="UniProtKB-SubCell"/>
</dbReference>
<feature type="domain" description="NHR" evidence="15">
    <location>
        <begin position="313"/>
        <end position="468"/>
    </location>
</feature>
<sequence>MGVLNVTSSGAAFVECQQQQQQQQQNKKNDTIFSPIKNKMKVLKKIKKRMGLATRSASSCPGPNNLPPLQFHTVHGDNIRISREGTVAKRYESFCKGITFSARPVRVNERVCVKFLDISNNWSGVIRFGFTCNDPSSLRGNLPKYACPDLTNKPGFWAKALNERYCYRGNVLFYYVTPSGDVHFGINGEEKGVFITDVDARGPLWAVIDVYGNSTAIEFLDSRIYMFQAQQQQHQHQHQQQHQQQQQQHHGGHPHAQSQTRRQTEPELGMPQMESLSINQHNHQLMEERPVTCGALSPSTSVRYHSPAPGLLPLPFHPVRGRNIKFSADRYVATRADTEFCQGYVFAPRPVKIGERLIIQILKTDSIFVGSLALGLTSCDPASLQLNDLPDDSDMLLDRPEYWVVSKDVASTLVRGDELCFSITVNGEVQISKNGGAPSVIMHIDQSLQLWAFLDVYGSTQSVRLFTLPMPPVPSACASNMYMARSHSSLAAAAATSQSVRSLHQEQQVMATESATLASSGSCRTLAGGSSTSSALVQQTTATAATASVRSDMIQINPGGTVLVVNLPPADVLNQQQQSSQAAQAQATIVTRGMTTSASTLSVPLSTLSLSSHTGSTGTASELMASNNNSNNYAASSNPPTYPESLSSYNNAANYSTAALAANGIYSSTNCVDCTICFEKPIDSVLYMCGHMCMCYDCAIKQWRGIGGGHCPLCRAVIRDVIRTYKS</sequence>
<dbReference type="AlphaFoldDB" id="A0A182K8Y3"/>
<evidence type="ECO:0000256" key="12">
    <source>
        <dbReference type="PROSITE-ProRule" id="PRU00175"/>
    </source>
</evidence>
<dbReference type="Proteomes" id="UP000075881">
    <property type="component" value="Unassembled WGS sequence"/>
</dbReference>
<evidence type="ECO:0000256" key="6">
    <source>
        <dbReference type="ARBA" id="ARBA00022833"/>
    </source>
</evidence>
<keyword evidence="6" id="KW-0862">Zinc</keyword>
<comment type="function">
    <text evidence="10">Involved in neurogenesis. Interacts with other neurogenic proteins in the specification of the neuroblast versus epidermoblast cell fate.</text>
</comment>
<dbReference type="SMART" id="SM00588">
    <property type="entry name" value="NEUZ"/>
    <property type="match status" value="2"/>
</dbReference>
<evidence type="ECO:0000256" key="8">
    <source>
        <dbReference type="ARBA" id="ARBA00023125"/>
    </source>
</evidence>
<dbReference type="Pfam" id="PF13920">
    <property type="entry name" value="zf-C3HC4_3"/>
    <property type="match status" value="1"/>
</dbReference>
<evidence type="ECO:0000313" key="16">
    <source>
        <dbReference type="EnsemblMetazoa" id="ACHR007220-PA"/>
    </source>
</evidence>
<dbReference type="PROSITE" id="PS50089">
    <property type="entry name" value="ZF_RING_2"/>
    <property type="match status" value="1"/>
</dbReference>
<evidence type="ECO:0000259" key="15">
    <source>
        <dbReference type="PROSITE" id="PS51065"/>
    </source>
</evidence>
<keyword evidence="9" id="KW-0539">Nucleus</keyword>
<evidence type="ECO:0000256" key="4">
    <source>
        <dbReference type="ARBA" id="ARBA00022737"/>
    </source>
</evidence>
<dbReference type="STRING" id="43041.A0A182K8Y3"/>
<name>A0A182K8Y3_9DIPT</name>
<organism evidence="16 17">
    <name type="scientific">Anopheles christyi</name>
    <dbReference type="NCBI Taxonomy" id="43041"/>
    <lineage>
        <taxon>Eukaryota</taxon>
        <taxon>Metazoa</taxon>
        <taxon>Ecdysozoa</taxon>
        <taxon>Arthropoda</taxon>
        <taxon>Hexapoda</taxon>
        <taxon>Insecta</taxon>
        <taxon>Pterygota</taxon>
        <taxon>Neoptera</taxon>
        <taxon>Endopterygota</taxon>
        <taxon>Diptera</taxon>
        <taxon>Nematocera</taxon>
        <taxon>Culicoidea</taxon>
        <taxon>Culicidae</taxon>
        <taxon>Anophelinae</taxon>
        <taxon>Anopheles</taxon>
    </lineage>
</organism>
<reference evidence="17" key="1">
    <citation type="submission" date="2013-03" db="EMBL/GenBank/DDBJ databases">
        <title>The Genome Sequence of Anopheles christyi ACHKN1017.</title>
        <authorList>
            <consortium name="The Broad Institute Genomics Platform"/>
            <person name="Neafsey D.E."/>
            <person name="Besansky N."/>
            <person name="Walker B."/>
            <person name="Young S.K."/>
            <person name="Zeng Q."/>
            <person name="Gargeya S."/>
            <person name="Fitzgerald M."/>
            <person name="Haas B."/>
            <person name="Abouelleil A."/>
            <person name="Allen A.W."/>
            <person name="Alvarado L."/>
            <person name="Arachchi H.M."/>
            <person name="Berlin A.M."/>
            <person name="Chapman S.B."/>
            <person name="Gainer-Dewar J."/>
            <person name="Goldberg J."/>
            <person name="Griggs A."/>
            <person name="Gujja S."/>
            <person name="Hansen M."/>
            <person name="Howarth C."/>
            <person name="Imamovic A."/>
            <person name="Ireland A."/>
            <person name="Larimer J."/>
            <person name="McCowan C."/>
            <person name="Murphy C."/>
            <person name="Pearson M."/>
            <person name="Poon T.W."/>
            <person name="Priest M."/>
            <person name="Roberts A."/>
            <person name="Saif S."/>
            <person name="Shea T."/>
            <person name="Sisk P."/>
            <person name="Sykes S."/>
            <person name="Wortman J."/>
            <person name="Nusbaum C."/>
            <person name="Birren B."/>
        </authorList>
    </citation>
    <scope>NUCLEOTIDE SEQUENCE [LARGE SCALE GENOMIC DNA]</scope>
    <source>
        <strain evidence="17">ACHKN1017</strain>
    </source>
</reference>
<evidence type="ECO:0000256" key="5">
    <source>
        <dbReference type="ARBA" id="ARBA00022771"/>
    </source>
</evidence>
<evidence type="ECO:0000313" key="17">
    <source>
        <dbReference type="Proteomes" id="UP000075881"/>
    </source>
</evidence>
<keyword evidence="7" id="KW-0524">Neurogenesis</keyword>
<evidence type="ECO:0000256" key="10">
    <source>
        <dbReference type="ARBA" id="ARBA00058903"/>
    </source>
</evidence>
<dbReference type="PROSITE" id="PS51065">
    <property type="entry name" value="NHR"/>
    <property type="match status" value="2"/>
</dbReference>
<dbReference type="SMART" id="SM00184">
    <property type="entry name" value="RING"/>
    <property type="match status" value="1"/>
</dbReference>
<dbReference type="Pfam" id="PF07177">
    <property type="entry name" value="Neuralized"/>
    <property type="match status" value="2"/>
</dbReference>
<evidence type="ECO:0000256" key="2">
    <source>
        <dbReference type="ARBA" id="ARBA00022473"/>
    </source>
</evidence>
<keyword evidence="17" id="KW-1185">Reference proteome</keyword>
<keyword evidence="5 12" id="KW-0863">Zinc-finger</keyword>
<feature type="domain" description="RING-type" evidence="14">
    <location>
        <begin position="674"/>
        <end position="715"/>
    </location>
</feature>
<evidence type="ECO:0000256" key="13">
    <source>
        <dbReference type="SAM" id="MobiDB-lite"/>
    </source>
</evidence>
<keyword evidence="4" id="KW-0677">Repeat</keyword>
<dbReference type="SUPFAM" id="SSF57850">
    <property type="entry name" value="RING/U-box"/>
    <property type="match status" value="1"/>
</dbReference>
<feature type="region of interest" description="Disordered" evidence="13">
    <location>
        <begin position="230"/>
        <end position="269"/>
    </location>
</feature>
<evidence type="ECO:0000256" key="3">
    <source>
        <dbReference type="ARBA" id="ARBA00022723"/>
    </source>
</evidence>
<keyword evidence="2" id="KW-0217">Developmental protein</keyword>
<dbReference type="InterPro" id="IPR006573">
    <property type="entry name" value="NHR_dom"/>
</dbReference>
<protein>
    <recommendedName>
        <fullName evidence="11">Protein neuralized</fullName>
    </recommendedName>
</protein>
<evidence type="ECO:0000256" key="11">
    <source>
        <dbReference type="ARBA" id="ARBA00068495"/>
    </source>
</evidence>
<evidence type="ECO:0000256" key="7">
    <source>
        <dbReference type="ARBA" id="ARBA00022902"/>
    </source>
</evidence>
<dbReference type="Gene3D" id="2.60.120.920">
    <property type="match status" value="2"/>
</dbReference>
<dbReference type="GO" id="GO:0008270">
    <property type="term" value="F:zinc ion binding"/>
    <property type="evidence" value="ECO:0007669"/>
    <property type="project" value="UniProtKB-KW"/>
</dbReference>